<organism evidence="1 2">
    <name type="scientific">Candidatus Uhrbacteria bacterium RIFCSPHIGHO2_02_FULL_60_10</name>
    <dbReference type="NCBI Taxonomy" id="1802392"/>
    <lineage>
        <taxon>Bacteria</taxon>
        <taxon>Candidatus Uhriibacteriota</taxon>
    </lineage>
</organism>
<evidence type="ECO:0000313" key="1">
    <source>
        <dbReference type="EMBL" id="OGL73886.1"/>
    </source>
</evidence>
<sequence>MAGRHQDLLQRQDGVMKGMNVTGARPAALSERITECHFDRIDPDISVEHFAHTGEFADALAMLAVTQDDLGGSDMTTAEIEAAIDRRGYRRATGSELLDYVRAKWNGKDTVAALDSCVEQYVLYVYGGPDRRALSLRWVRPHRHWGGHVRFLVVPK</sequence>
<gene>
    <name evidence="1" type="ORF">A3C96_01430</name>
</gene>
<name>A0A1F7U6J8_9BACT</name>
<proteinExistence type="predicted"/>
<evidence type="ECO:0000313" key="2">
    <source>
        <dbReference type="Proteomes" id="UP000177088"/>
    </source>
</evidence>
<accession>A0A1F7U6J8</accession>
<reference evidence="1 2" key="1">
    <citation type="journal article" date="2016" name="Nat. Commun.">
        <title>Thousands of microbial genomes shed light on interconnected biogeochemical processes in an aquifer system.</title>
        <authorList>
            <person name="Anantharaman K."/>
            <person name="Brown C.T."/>
            <person name="Hug L.A."/>
            <person name="Sharon I."/>
            <person name="Castelle C.J."/>
            <person name="Probst A.J."/>
            <person name="Thomas B.C."/>
            <person name="Singh A."/>
            <person name="Wilkins M.J."/>
            <person name="Karaoz U."/>
            <person name="Brodie E.L."/>
            <person name="Williams K.H."/>
            <person name="Hubbard S.S."/>
            <person name="Banfield J.F."/>
        </authorList>
    </citation>
    <scope>NUCLEOTIDE SEQUENCE [LARGE SCALE GENOMIC DNA]</scope>
</reference>
<comment type="caution">
    <text evidence="1">The sequence shown here is derived from an EMBL/GenBank/DDBJ whole genome shotgun (WGS) entry which is preliminary data.</text>
</comment>
<protein>
    <submittedName>
        <fullName evidence="1">Uncharacterized protein</fullName>
    </submittedName>
</protein>
<dbReference type="Proteomes" id="UP000177088">
    <property type="component" value="Unassembled WGS sequence"/>
</dbReference>
<dbReference type="EMBL" id="MGEA01000043">
    <property type="protein sequence ID" value="OGL73886.1"/>
    <property type="molecule type" value="Genomic_DNA"/>
</dbReference>
<dbReference type="AlphaFoldDB" id="A0A1F7U6J8"/>